<proteinExistence type="predicted"/>
<dbReference type="EMBL" id="RHIB01000003">
    <property type="protein sequence ID" value="RNA66901.1"/>
    <property type="molecule type" value="Genomic_DNA"/>
</dbReference>
<organism evidence="1 2">
    <name type="scientific">Alteribacter keqinensis</name>
    <dbReference type="NCBI Taxonomy" id="2483800"/>
    <lineage>
        <taxon>Bacteria</taxon>
        <taxon>Bacillati</taxon>
        <taxon>Bacillota</taxon>
        <taxon>Bacilli</taxon>
        <taxon>Bacillales</taxon>
        <taxon>Bacillaceae</taxon>
        <taxon>Alteribacter</taxon>
    </lineage>
</organism>
<gene>
    <name evidence="1" type="ORF">EBO34_17005</name>
</gene>
<comment type="caution">
    <text evidence="1">The sequence shown here is derived from an EMBL/GenBank/DDBJ whole genome shotgun (WGS) entry which is preliminary data.</text>
</comment>
<dbReference type="OrthoDB" id="9799092at2"/>
<evidence type="ECO:0000313" key="2">
    <source>
        <dbReference type="Proteomes" id="UP000278746"/>
    </source>
</evidence>
<dbReference type="AlphaFoldDB" id="A0A3M7TMR3"/>
<dbReference type="Pfam" id="PF04229">
    <property type="entry name" value="GrpB"/>
    <property type="match status" value="1"/>
</dbReference>
<reference evidence="1 2" key="1">
    <citation type="submission" date="2018-10" db="EMBL/GenBank/DDBJ databases">
        <title>Bacillus Keqinensis sp. nov., a moderately halophilic bacterium isolated from a saline-alkaline lake.</title>
        <authorList>
            <person name="Wang H."/>
        </authorList>
    </citation>
    <scope>NUCLEOTIDE SEQUENCE [LARGE SCALE GENOMIC DNA]</scope>
    <source>
        <strain evidence="1 2">KQ-3</strain>
    </source>
</reference>
<dbReference type="PANTHER" id="PTHR34822">
    <property type="entry name" value="GRPB DOMAIN PROTEIN (AFU_ORTHOLOGUE AFUA_1G01530)"/>
    <property type="match status" value="1"/>
</dbReference>
<dbReference type="InterPro" id="IPR043519">
    <property type="entry name" value="NT_sf"/>
</dbReference>
<keyword evidence="2" id="KW-1185">Reference proteome</keyword>
<dbReference type="PANTHER" id="PTHR34822:SF1">
    <property type="entry name" value="GRPB FAMILY PROTEIN"/>
    <property type="match status" value="1"/>
</dbReference>
<dbReference type="Proteomes" id="UP000278746">
    <property type="component" value="Unassembled WGS sequence"/>
</dbReference>
<dbReference type="Gene3D" id="3.30.460.10">
    <property type="entry name" value="Beta Polymerase, domain 2"/>
    <property type="match status" value="1"/>
</dbReference>
<evidence type="ECO:0000313" key="1">
    <source>
        <dbReference type="EMBL" id="RNA66901.1"/>
    </source>
</evidence>
<dbReference type="InterPro" id="IPR007344">
    <property type="entry name" value="GrpB/CoaE"/>
</dbReference>
<protein>
    <submittedName>
        <fullName evidence="1">GrpB family protein</fullName>
    </submittedName>
</protein>
<dbReference type="RefSeq" id="WP_122900804.1">
    <property type="nucleotide sequence ID" value="NZ_RHIB01000003.1"/>
</dbReference>
<sequence>MENKHGKSEWPAWATETVEIAEPDARWLKKGSEEKERLTGLLSPLVVLQVEHIGSTSIPDLPAKPIIDLMGKVHSFDAIEDILSLLEPENWHYVPPHLDNRPWRRFFVKVKNNKRVAHLHLIREGDQRWTNQIQFRDRLIEDGELAKEYGELKVKLSQQYADDREKYTDAKGAFVARVLS</sequence>
<accession>A0A3M7TMR3</accession>
<dbReference type="SUPFAM" id="SSF81301">
    <property type="entry name" value="Nucleotidyltransferase"/>
    <property type="match status" value="1"/>
</dbReference>
<name>A0A3M7TMR3_9BACI</name>